<dbReference type="SUPFAM" id="SSF53697">
    <property type="entry name" value="SIS domain"/>
    <property type="match status" value="1"/>
</dbReference>
<dbReference type="RefSeq" id="WP_176232960.1">
    <property type="nucleotide sequence ID" value="NZ_BLRY01000004.1"/>
</dbReference>
<dbReference type="AlphaFoldDB" id="A0A6V8QBN7"/>
<dbReference type="Proteomes" id="UP000591948">
    <property type="component" value="Unassembled WGS sequence"/>
</dbReference>
<sequence length="230" mass="24229">MPAELVKRYFAECHRLLDKAERSQTDCIRQAGKVIAGAIAQGGTLHIFGTGHSHMLAEELYVRAGGLVCASAILEPDLMLHEDPARATELEGQEGLAGEILVRHELWAGDVLIVVSNSGRNPVPIEMALLARERGLVVIALTSLAHSQAVTSRHSSGWRLFEVADVVLDNGGQVGDATLEVEGLPTKVCPSSTVIGAAILNAVVAATIEELLAKGIVPPVLVSSNVDPQG</sequence>
<dbReference type="PANTHER" id="PTHR30390">
    <property type="entry name" value="SEDOHEPTULOSE 7-PHOSPHATE ISOMERASE / DNAA INITIATOR-ASSOCIATING FACTOR FOR REPLICATION INITIATION"/>
    <property type="match status" value="1"/>
</dbReference>
<dbReference type="PANTHER" id="PTHR30390:SF7">
    <property type="entry name" value="PHOSPHOHEPTOSE ISOMERASE"/>
    <property type="match status" value="1"/>
</dbReference>
<dbReference type="InterPro" id="IPR035472">
    <property type="entry name" value="RpiR-like_SIS"/>
</dbReference>
<comment type="caution">
    <text evidence="2">The sequence shown here is derived from an EMBL/GenBank/DDBJ whole genome shotgun (WGS) entry which is preliminary data.</text>
</comment>
<accession>A0A6V8QBN7</accession>
<dbReference type="EMBL" id="BLRY01000004">
    <property type="protein sequence ID" value="GFP26742.1"/>
    <property type="molecule type" value="Genomic_DNA"/>
</dbReference>
<dbReference type="InterPro" id="IPR001347">
    <property type="entry name" value="SIS_dom"/>
</dbReference>
<dbReference type="Pfam" id="PF13580">
    <property type="entry name" value="SIS_2"/>
    <property type="match status" value="1"/>
</dbReference>
<dbReference type="CDD" id="cd05013">
    <property type="entry name" value="SIS_RpiR"/>
    <property type="match status" value="1"/>
</dbReference>
<evidence type="ECO:0000313" key="3">
    <source>
        <dbReference type="Proteomes" id="UP000591948"/>
    </source>
</evidence>
<evidence type="ECO:0000313" key="2">
    <source>
        <dbReference type="EMBL" id="GFP26742.1"/>
    </source>
</evidence>
<keyword evidence="3" id="KW-1185">Reference proteome</keyword>
<gene>
    <name evidence="2" type="ORF">HKBW3S33_00157</name>
</gene>
<name>A0A6V8QBN7_9ACTN</name>
<dbReference type="GO" id="GO:1901135">
    <property type="term" value="P:carbohydrate derivative metabolic process"/>
    <property type="evidence" value="ECO:0007669"/>
    <property type="project" value="InterPro"/>
</dbReference>
<feature type="domain" description="SIS" evidence="1">
    <location>
        <begin position="35"/>
        <end position="218"/>
    </location>
</feature>
<organism evidence="2 3">
    <name type="scientific">Candidatus Hakubella thermalkaliphila</name>
    <dbReference type="NCBI Taxonomy" id="2754717"/>
    <lineage>
        <taxon>Bacteria</taxon>
        <taxon>Bacillati</taxon>
        <taxon>Actinomycetota</taxon>
        <taxon>Actinomycetota incertae sedis</taxon>
        <taxon>Candidatus Hakubellales</taxon>
        <taxon>Candidatus Hakubellaceae</taxon>
        <taxon>Candidatus Hakubella</taxon>
    </lineage>
</organism>
<dbReference type="Gene3D" id="3.40.50.10490">
    <property type="entry name" value="Glucose-6-phosphate isomerase like protein, domain 1"/>
    <property type="match status" value="1"/>
</dbReference>
<dbReference type="InterPro" id="IPR050099">
    <property type="entry name" value="SIS_GmhA/DiaA_subfam"/>
</dbReference>
<dbReference type="GO" id="GO:0097367">
    <property type="term" value="F:carbohydrate derivative binding"/>
    <property type="evidence" value="ECO:0007669"/>
    <property type="project" value="InterPro"/>
</dbReference>
<reference evidence="2 3" key="1">
    <citation type="journal article" date="2020" name="Front. Microbiol.">
        <title>Single-cell genomics of novel Actinobacteria with the Wood-Ljungdahl pathway discovered in a serpentinizing system.</title>
        <authorList>
            <person name="Merino N."/>
            <person name="Kawai M."/>
            <person name="Boyd E.S."/>
            <person name="Colman D.R."/>
            <person name="McGlynn S.E."/>
            <person name="Nealson K.H."/>
            <person name="Kurokawa K."/>
            <person name="Hongoh Y."/>
        </authorList>
    </citation>
    <scope>NUCLEOTIDE SEQUENCE [LARGE SCALE GENOMIC DNA]</scope>
    <source>
        <strain evidence="2 3">S33</strain>
    </source>
</reference>
<proteinExistence type="predicted"/>
<dbReference type="NCBIfam" id="NF002805">
    <property type="entry name" value="PRK02947.1"/>
    <property type="match status" value="1"/>
</dbReference>
<evidence type="ECO:0000259" key="1">
    <source>
        <dbReference type="PROSITE" id="PS51464"/>
    </source>
</evidence>
<dbReference type="InterPro" id="IPR046348">
    <property type="entry name" value="SIS_dom_sf"/>
</dbReference>
<protein>
    <recommendedName>
        <fullName evidence="1">SIS domain-containing protein</fullName>
    </recommendedName>
</protein>
<dbReference type="PROSITE" id="PS51464">
    <property type="entry name" value="SIS"/>
    <property type="match status" value="1"/>
</dbReference>